<dbReference type="RefSeq" id="WP_281105372.1">
    <property type="nucleotide sequence ID" value="NZ_JAOPMH010000001.1"/>
</dbReference>
<accession>A0AA43P6C9</accession>
<reference evidence="1" key="1">
    <citation type="submission" date="2022-09" db="EMBL/GenBank/DDBJ databases">
        <authorList>
            <person name="Orihara K."/>
        </authorList>
    </citation>
    <scope>NUCLEOTIDE SEQUENCE</scope>
    <source>
        <strain evidence="1">YIT 13062</strain>
    </source>
</reference>
<dbReference type="Proteomes" id="UP001161916">
    <property type="component" value="Unassembled WGS sequence"/>
</dbReference>
<gene>
    <name evidence="1" type="ORF">OB951_00885</name>
</gene>
<organism evidence="1 2">
    <name type="scientific">Bifidobacterium catenulatum subsp. kashiwanohense</name>
    <dbReference type="NCBI Taxonomy" id="630129"/>
    <lineage>
        <taxon>Bacteria</taxon>
        <taxon>Bacillati</taxon>
        <taxon>Actinomycetota</taxon>
        <taxon>Actinomycetes</taxon>
        <taxon>Bifidobacteriales</taxon>
        <taxon>Bifidobacteriaceae</taxon>
        <taxon>Bifidobacterium</taxon>
    </lineage>
</organism>
<sequence length="129" mass="14647">MEHKTNAVEVSFLKKTKWTGTTTRTLTFPVGELADRCLNAWLDITDESFSHATLPSTQLTERFSTLMKSDADQAAWDEFYKAVGEEFSRLSVDELAACFIELNDPSTIESVLWSDGEHEFLDSGCEHRY</sequence>
<evidence type="ECO:0000313" key="2">
    <source>
        <dbReference type="Proteomes" id="UP001161916"/>
    </source>
</evidence>
<proteinExistence type="predicted"/>
<protein>
    <submittedName>
        <fullName evidence="1">Uncharacterized protein</fullName>
    </submittedName>
</protein>
<reference evidence="1" key="2">
    <citation type="journal article" date="2023" name="Gut Microbes">
        <title>Characterization of Bifidobacterium kashiwanohense that utilizes both milk- and plant-derived oligosaccharides.</title>
        <authorList>
            <person name="Orihara K."/>
            <person name="Yahagi K."/>
            <person name="Saito Y."/>
            <person name="Watanabe Y."/>
            <person name="Sasai T."/>
            <person name="Hara T."/>
            <person name="Tsukuda N."/>
            <person name="Oki K."/>
            <person name="Fujimoto J."/>
            <person name="Matsuki T."/>
        </authorList>
    </citation>
    <scope>NUCLEOTIDE SEQUENCE</scope>
    <source>
        <strain evidence="1">YIT 13062</strain>
    </source>
</reference>
<dbReference type="AlphaFoldDB" id="A0AA43P6C9"/>
<evidence type="ECO:0000313" key="1">
    <source>
        <dbReference type="EMBL" id="MDH7889179.1"/>
    </source>
</evidence>
<name>A0AA43P6C9_9BIFI</name>
<comment type="caution">
    <text evidence="1">The sequence shown here is derived from an EMBL/GenBank/DDBJ whole genome shotgun (WGS) entry which is preliminary data.</text>
</comment>
<dbReference type="EMBL" id="JAOPMH010000001">
    <property type="protein sequence ID" value="MDH7889179.1"/>
    <property type="molecule type" value="Genomic_DNA"/>
</dbReference>